<keyword evidence="2" id="KW-0489">Methyltransferase</keyword>
<protein>
    <submittedName>
        <fullName evidence="2">Class I SAM-dependent methyltransferase</fullName>
    </submittedName>
</protein>
<dbReference type="RefSeq" id="WP_129886677.1">
    <property type="nucleotide sequence ID" value="NZ_CP035758.1"/>
</dbReference>
<dbReference type="InterPro" id="IPR041698">
    <property type="entry name" value="Methyltransf_25"/>
</dbReference>
<dbReference type="SUPFAM" id="SSF53335">
    <property type="entry name" value="S-adenosyl-L-methionine-dependent methyltransferases"/>
    <property type="match status" value="1"/>
</dbReference>
<dbReference type="Proteomes" id="UP000290365">
    <property type="component" value="Chromosome"/>
</dbReference>
<proteinExistence type="predicted"/>
<evidence type="ECO:0000313" key="2">
    <source>
        <dbReference type="EMBL" id="QBD76082.1"/>
    </source>
</evidence>
<name>A0A4P6JM52_KTERU</name>
<dbReference type="KEGG" id="kbs:EPA93_08705"/>
<reference evidence="2 3" key="1">
    <citation type="submission" date="2019-01" db="EMBL/GenBank/DDBJ databases">
        <title>Ktedonosporobacter rubrisoli SCAWS-G2.</title>
        <authorList>
            <person name="Huang Y."/>
            <person name="Yan B."/>
        </authorList>
    </citation>
    <scope>NUCLEOTIDE SEQUENCE [LARGE SCALE GENOMIC DNA]</scope>
    <source>
        <strain evidence="2 3">SCAWS-G2</strain>
    </source>
</reference>
<dbReference type="PANTHER" id="PTHR43591">
    <property type="entry name" value="METHYLTRANSFERASE"/>
    <property type="match status" value="1"/>
</dbReference>
<evidence type="ECO:0000313" key="3">
    <source>
        <dbReference type="Proteomes" id="UP000290365"/>
    </source>
</evidence>
<evidence type="ECO:0000259" key="1">
    <source>
        <dbReference type="Pfam" id="PF13649"/>
    </source>
</evidence>
<dbReference type="GO" id="GO:0008168">
    <property type="term" value="F:methyltransferase activity"/>
    <property type="evidence" value="ECO:0007669"/>
    <property type="project" value="UniProtKB-KW"/>
</dbReference>
<accession>A0A4P6JM52</accession>
<sequence>MSRKRYVGNSYLLDQESVMEMGRLIDLDVLVTKHMGGHFPPDIDLTKIHDILDIACGPGGWASEVAFAYPDKHIVGIDISQAMLEYAVAQARVQQLPNVEFRYMNAVSSLQFPNASFDLVNARFMISFMWKEAWPDTIKECMRVLRPGGIVRITDTDQICSSSSSVALEEMSAIIARAFFCTGRSLNEHEQCTHPGLISRLYGFLQRAGCAKIREQAHILNYSTGCPAHLRFARNLEIVLLALQPFLREAGVATQQQLDELYQQVLIDLRKDDFYGIMYFMSVYGEKAAEL</sequence>
<dbReference type="EMBL" id="CP035758">
    <property type="protein sequence ID" value="QBD76082.1"/>
    <property type="molecule type" value="Genomic_DNA"/>
</dbReference>
<dbReference type="Gene3D" id="3.40.50.150">
    <property type="entry name" value="Vaccinia Virus protein VP39"/>
    <property type="match status" value="1"/>
</dbReference>
<gene>
    <name evidence="2" type="ORF">EPA93_08705</name>
</gene>
<feature type="domain" description="Methyltransferase" evidence="1">
    <location>
        <begin position="51"/>
        <end position="149"/>
    </location>
</feature>
<dbReference type="CDD" id="cd02440">
    <property type="entry name" value="AdoMet_MTases"/>
    <property type="match status" value="1"/>
</dbReference>
<dbReference type="GO" id="GO:0032259">
    <property type="term" value="P:methylation"/>
    <property type="evidence" value="ECO:0007669"/>
    <property type="project" value="UniProtKB-KW"/>
</dbReference>
<keyword evidence="3" id="KW-1185">Reference proteome</keyword>
<dbReference type="OrthoDB" id="9782855at2"/>
<dbReference type="Pfam" id="PF13649">
    <property type="entry name" value="Methyltransf_25"/>
    <property type="match status" value="1"/>
</dbReference>
<dbReference type="AlphaFoldDB" id="A0A4P6JM52"/>
<keyword evidence="2" id="KW-0808">Transferase</keyword>
<dbReference type="InterPro" id="IPR029063">
    <property type="entry name" value="SAM-dependent_MTases_sf"/>
</dbReference>
<dbReference type="PANTHER" id="PTHR43591:SF24">
    <property type="entry name" value="2-METHOXY-6-POLYPRENYL-1,4-BENZOQUINOL METHYLASE, MITOCHONDRIAL"/>
    <property type="match status" value="1"/>
</dbReference>
<organism evidence="2 3">
    <name type="scientific">Ktedonosporobacter rubrisoli</name>
    <dbReference type="NCBI Taxonomy" id="2509675"/>
    <lineage>
        <taxon>Bacteria</taxon>
        <taxon>Bacillati</taxon>
        <taxon>Chloroflexota</taxon>
        <taxon>Ktedonobacteria</taxon>
        <taxon>Ktedonobacterales</taxon>
        <taxon>Ktedonosporobacteraceae</taxon>
        <taxon>Ktedonosporobacter</taxon>
    </lineage>
</organism>